<comment type="caution">
    <text evidence="1">The sequence shown here is derived from an EMBL/GenBank/DDBJ whole genome shotgun (WGS) entry which is preliminary data.</text>
</comment>
<name>A0A8S1RDD8_9CILI</name>
<organism evidence="1 2">
    <name type="scientific">Paramecium sonneborni</name>
    <dbReference type="NCBI Taxonomy" id="65129"/>
    <lineage>
        <taxon>Eukaryota</taxon>
        <taxon>Sar</taxon>
        <taxon>Alveolata</taxon>
        <taxon>Ciliophora</taxon>
        <taxon>Intramacronucleata</taxon>
        <taxon>Oligohymenophorea</taxon>
        <taxon>Peniculida</taxon>
        <taxon>Parameciidae</taxon>
        <taxon>Paramecium</taxon>
    </lineage>
</organism>
<protein>
    <submittedName>
        <fullName evidence="1">Uncharacterized protein</fullName>
    </submittedName>
</protein>
<evidence type="ECO:0000313" key="1">
    <source>
        <dbReference type="EMBL" id="CAD8125292.1"/>
    </source>
</evidence>
<evidence type="ECO:0000313" key="2">
    <source>
        <dbReference type="Proteomes" id="UP000692954"/>
    </source>
</evidence>
<reference evidence="1" key="1">
    <citation type="submission" date="2021-01" db="EMBL/GenBank/DDBJ databases">
        <authorList>
            <consortium name="Genoscope - CEA"/>
            <person name="William W."/>
        </authorList>
    </citation>
    <scope>NUCLEOTIDE SEQUENCE</scope>
</reference>
<proteinExistence type="predicted"/>
<dbReference type="AlphaFoldDB" id="A0A8S1RDD8"/>
<dbReference type="EMBL" id="CAJJDN010000158">
    <property type="protein sequence ID" value="CAD8125292.1"/>
    <property type="molecule type" value="Genomic_DNA"/>
</dbReference>
<accession>A0A8S1RDD8</accession>
<sequence>MQGKHNFIFSLDGEQKCFFISNLDVSSFCRLIRSAFQVDKSITALQDAQGNICELHYFCNNLHAHKDKFYIILTDQRKMDRQSRKSNKSKNSKVQTTNEEPSYFVDFLAFLQEIQQIRFSPQHPVLTIVLVFDNDYQASLFGQPIVMRIYKAFGFLQAYYTIVEEEETDSLLLTVFENQILKHEIDMKINHSIAEDVCYQIEQLLCEEEESEHVLQGSFATPNNNNNNVVNNNIPLIVTRGNEKQILQVEANDNFHSSQGKRTHGVMRVKKAVDKFRNRFESREYEYLLGLIIGQDQSVFAAYQLFQKQQDDENFIRNLKSLLPQDDNHNLSFQNNLRFITSPNRSDFHQSINFPFDCNPTPGLRSTVTIIEQLLNSGDLDSSESGMLRHLRMDNELDELIKSLIDYPQDVLLQIVRQYLQSQFQQEISKNFSSHQIEYFLSEYNNKQNLIYEGFQRFAQNGQLQDLFSLLKDNVGQLEQQLREENSYSYYLMHKGQKDGHHEIFHFHLNLPEIHKQEERKLSVDSQLLENKKEINFIDKYHVKVLQKYSNEDYEKLFMTVYDQCSKFCDEHEKAKLHGFYNAQNQRLLEILDKYGQRYDIDSIKSDINDLLTLQNKNIDNIPSPTHGAVIEPKMHKYQNFKFIINFLYEIDKVITLRQAKAFYYLYSIEDMSVMAAYEVYCETKEQDEFLNTLNLIFKVYSSQSRFDFNEIEQFDSLIEQQQTILFAYRRCLNQEQRLALEQNLISCDNTILKLFRDFLRQRDQRVFIQKLSDFANSQIEKQKDNQSMDPYMKKIDQNNYHKDLIKDICAKFLKSKIKQIDLLMDAIDKDNSMLKSSLEVYDFTLDKQDLVENIQLIYNYILKSNVKSILKENLIKLGRSKTDLTYLLKNINQDEPILKGAFELYFQTKDEAELKDTISRILKFSNI</sequence>
<gene>
    <name evidence="1" type="ORF">PSON_ATCC_30995.1.T1580015</name>
</gene>
<dbReference type="Proteomes" id="UP000692954">
    <property type="component" value="Unassembled WGS sequence"/>
</dbReference>
<keyword evidence="2" id="KW-1185">Reference proteome</keyword>
<dbReference type="OrthoDB" id="288949at2759"/>